<organism evidence="1 2">
    <name type="scientific">Parascaris univalens</name>
    <name type="common">Nematode worm</name>
    <dbReference type="NCBI Taxonomy" id="6257"/>
    <lineage>
        <taxon>Eukaryota</taxon>
        <taxon>Metazoa</taxon>
        <taxon>Ecdysozoa</taxon>
        <taxon>Nematoda</taxon>
        <taxon>Chromadorea</taxon>
        <taxon>Rhabditida</taxon>
        <taxon>Spirurina</taxon>
        <taxon>Ascaridomorpha</taxon>
        <taxon>Ascaridoidea</taxon>
        <taxon>Ascarididae</taxon>
        <taxon>Parascaris</taxon>
    </lineage>
</organism>
<proteinExistence type="predicted"/>
<evidence type="ECO:0000313" key="2">
    <source>
        <dbReference type="WBParaSite" id="PgR106_g015_t01"/>
    </source>
</evidence>
<sequence>MIECRRCRKEIKQFMKIDGTSSRGWKVKRQEVKEDGRKRKVHQIVNNRSIQTSPPPNDNEALNNFWAHFLHSNPIKSIKKYHERIQFLQE</sequence>
<accession>A0A915CAR4</accession>
<dbReference type="AlphaFoldDB" id="A0A915CAR4"/>
<protein>
    <submittedName>
        <fullName evidence="2">Uncharacterized protein</fullName>
    </submittedName>
</protein>
<evidence type="ECO:0000313" key="1">
    <source>
        <dbReference type="Proteomes" id="UP000887569"/>
    </source>
</evidence>
<reference evidence="2" key="1">
    <citation type="submission" date="2022-11" db="UniProtKB">
        <authorList>
            <consortium name="WormBaseParasite"/>
        </authorList>
    </citation>
    <scope>IDENTIFICATION</scope>
</reference>
<keyword evidence="1" id="KW-1185">Reference proteome</keyword>
<name>A0A915CAR4_PARUN</name>
<dbReference type="WBParaSite" id="PgR106_g015_t01">
    <property type="protein sequence ID" value="PgR106_g015_t01"/>
    <property type="gene ID" value="PgR106_g015"/>
</dbReference>
<dbReference type="Proteomes" id="UP000887569">
    <property type="component" value="Unplaced"/>
</dbReference>